<evidence type="ECO:0000256" key="1">
    <source>
        <dbReference type="SAM" id="MobiDB-lite"/>
    </source>
</evidence>
<reference evidence="2 3" key="1">
    <citation type="journal article" date="2010" name="ChemBioChem">
        <title>Cloning and characterization of the biosynthetic gene cluster of 16-membered macrolide antibiotic FD-891: involvement of a dual functional cytochrome P450 monooxygenase catalyzing epoxidation and hydroxylation.</title>
        <authorList>
            <person name="Kudo F."/>
            <person name="Motegi A."/>
            <person name="Mizoue K."/>
            <person name="Eguchi T."/>
        </authorList>
    </citation>
    <scope>NUCLEOTIDE SEQUENCE [LARGE SCALE GENOMIC DNA]</scope>
    <source>
        <strain evidence="2 3">A-8890</strain>
    </source>
</reference>
<organism evidence="2 3">
    <name type="scientific">Streptomyces graminofaciens</name>
    <dbReference type="NCBI Taxonomy" id="68212"/>
    <lineage>
        <taxon>Bacteria</taxon>
        <taxon>Bacillati</taxon>
        <taxon>Actinomycetota</taxon>
        <taxon>Actinomycetes</taxon>
        <taxon>Kitasatosporales</taxon>
        <taxon>Streptomycetaceae</taxon>
        <taxon>Streptomyces</taxon>
    </lineage>
</organism>
<dbReference type="Proteomes" id="UP001321542">
    <property type="component" value="Chromosome"/>
</dbReference>
<dbReference type="EMBL" id="AP018448">
    <property type="protein sequence ID" value="BBC38498.1"/>
    <property type="molecule type" value="Genomic_DNA"/>
</dbReference>
<protein>
    <submittedName>
        <fullName evidence="2">Uncharacterized protein</fullName>
    </submittedName>
</protein>
<reference evidence="2 3" key="2">
    <citation type="journal article" date="2023" name="ChemBioChem">
        <title>Acyltransferase Domain Exchange between Two Independent Type I Polyketide Synthases in the Same Producer Strain of Macrolide Antibiotics.</title>
        <authorList>
            <person name="Kudo F."/>
            <person name="Kishikawa K."/>
            <person name="Tsuboi K."/>
            <person name="Kido T."/>
            <person name="Usui T."/>
            <person name="Hashimoto J."/>
            <person name="Shin-Ya K."/>
            <person name="Miyanaga A."/>
            <person name="Eguchi T."/>
        </authorList>
    </citation>
    <scope>NUCLEOTIDE SEQUENCE [LARGE SCALE GENOMIC DNA]</scope>
    <source>
        <strain evidence="2 3">A-8890</strain>
    </source>
</reference>
<feature type="region of interest" description="Disordered" evidence="1">
    <location>
        <begin position="72"/>
        <end position="152"/>
    </location>
</feature>
<name>A0ABN5VYQ6_9ACTN</name>
<keyword evidence="3" id="KW-1185">Reference proteome</keyword>
<gene>
    <name evidence="2" type="ORF">SGFS_097920</name>
</gene>
<feature type="compositionally biased region" description="Basic residues" evidence="1">
    <location>
        <begin position="143"/>
        <end position="152"/>
    </location>
</feature>
<feature type="compositionally biased region" description="Low complexity" evidence="1">
    <location>
        <begin position="90"/>
        <end position="113"/>
    </location>
</feature>
<evidence type="ECO:0000313" key="3">
    <source>
        <dbReference type="Proteomes" id="UP001321542"/>
    </source>
</evidence>
<accession>A0ABN5VYQ6</accession>
<evidence type="ECO:0000313" key="2">
    <source>
        <dbReference type="EMBL" id="BBC38498.1"/>
    </source>
</evidence>
<proteinExistence type="predicted"/>
<sequence>MLSAVRQVELPVHRGGEAAGQEDADGFFAQRLHDQARCRAGGPKHADPDAAVEQLLDLARVTMWLKTLSRTSGWRRPRRVPGSVTARGLPTRCPPASARSSPRATLRAASAAAEGELSSDRTPSSTACWSGARRQVDADPKRSRSRRLSIFP</sequence>